<name>A0ABD1MCV0_9FABA</name>
<comment type="caution">
    <text evidence="1">The sequence shown here is derived from an EMBL/GenBank/DDBJ whole genome shotgun (WGS) entry which is preliminary data.</text>
</comment>
<gene>
    <name evidence="1" type="ORF">Fmac_014826</name>
</gene>
<keyword evidence="2" id="KW-1185">Reference proteome</keyword>
<organism evidence="1 2">
    <name type="scientific">Flemingia macrophylla</name>
    <dbReference type="NCBI Taxonomy" id="520843"/>
    <lineage>
        <taxon>Eukaryota</taxon>
        <taxon>Viridiplantae</taxon>
        <taxon>Streptophyta</taxon>
        <taxon>Embryophyta</taxon>
        <taxon>Tracheophyta</taxon>
        <taxon>Spermatophyta</taxon>
        <taxon>Magnoliopsida</taxon>
        <taxon>eudicotyledons</taxon>
        <taxon>Gunneridae</taxon>
        <taxon>Pentapetalae</taxon>
        <taxon>rosids</taxon>
        <taxon>fabids</taxon>
        <taxon>Fabales</taxon>
        <taxon>Fabaceae</taxon>
        <taxon>Papilionoideae</taxon>
        <taxon>50 kb inversion clade</taxon>
        <taxon>NPAAA clade</taxon>
        <taxon>indigoferoid/millettioid clade</taxon>
        <taxon>Phaseoleae</taxon>
        <taxon>Flemingia</taxon>
    </lineage>
</organism>
<evidence type="ECO:0000313" key="1">
    <source>
        <dbReference type="EMBL" id="KAL2333613.1"/>
    </source>
</evidence>
<sequence>MKKVKNLVEECFKVHIQCWNCFHMDGKANYREELQVLNEAIYCTGIRCMQILEMMNEIRIRHLCHLISLVPAAALVDIWEELRGEDDGSAMEKICELVNRNMADIVVTRNVASGTVDYKYHYATQHYLLRDLAIFQTSQEPTEKRNRQITDISGEVHKMKRNGMSLGRGRGLGPEQGGATIVEGIKEV</sequence>
<dbReference type="AlphaFoldDB" id="A0ABD1MCV0"/>
<accession>A0ABD1MCV0</accession>
<dbReference type="Proteomes" id="UP001603857">
    <property type="component" value="Unassembled WGS sequence"/>
</dbReference>
<reference evidence="1 2" key="1">
    <citation type="submission" date="2024-08" db="EMBL/GenBank/DDBJ databases">
        <title>Insights into the chromosomal genome structure of Flemingia macrophylla.</title>
        <authorList>
            <person name="Ding Y."/>
            <person name="Zhao Y."/>
            <person name="Bi W."/>
            <person name="Wu M."/>
            <person name="Zhao G."/>
            <person name="Gong Y."/>
            <person name="Li W."/>
            <person name="Zhang P."/>
        </authorList>
    </citation>
    <scope>NUCLEOTIDE SEQUENCE [LARGE SCALE GENOMIC DNA]</scope>
    <source>
        <strain evidence="1">DYQJB</strain>
        <tissue evidence="1">Leaf</tissue>
    </source>
</reference>
<dbReference type="EMBL" id="JBGMDY010000005">
    <property type="protein sequence ID" value="KAL2333613.1"/>
    <property type="molecule type" value="Genomic_DNA"/>
</dbReference>
<proteinExistence type="predicted"/>
<protein>
    <submittedName>
        <fullName evidence="1">Uncharacterized protein</fullName>
    </submittedName>
</protein>
<evidence type="ECO:0000313" key="2">
    <source>
        <dbReference type="Proteomes" id="UP001603857"/>
    </source>
</evidence>